<organism evidence="1 2">
    <name type="scientific">Methyloglobulus morosus KoM1</name>
    <dbReference type="NCBI Taxonomy" id="1116472"/>
    <lineage>
        <taxon>Bacteria</taxon>
        <taxon>Pseudomonadati</taxon>
        <taxon>Pseudomonadota</taxon>
        <taxon>Gammaproteobacteria</taxon>
        <taxon>Methylococcales</taxon>
        <taxon>Methylococcaceae</taxon>
        <taxon>Methyloglobulus</taxon>
    </lineage>
</organism>
<dbReference type="CDD" id="cd07818">
    <property type="entry name" value="SRPBCC_1"/>
    <property type="match status" value="1"/>
</dbReference>
<protein>
    <submittedName>
        <fullName evidence="1">Polyketide cyclase / dehydrase and lipid transport</fullName>
    </submittedName>
</protein>
<evidence type="ECO:0000313" key="2">
    <source>
        <dbReference type="Proteomes" id="UP000017842"/>
    </source>
</evidence>
<evidence type="ECO:0000313" key="1">
    <source>
        <dbReference type="EMBL" id="ESS73118.1"/>
    </source>
</evidence>
<gene>
    <name evidence="1" type="ORF">MGMO_35c00140</name>
</gene>
<dbReference type="InterPro" id="IPR023393">
    <property type="entry name" value="START-like_dom_sf"/>
</dbReference>
<keyword evidence="2" id="KW-1185">Reference proteome</keyword>
<name>V5C8T1_9GAMM</name>
<proteinExistence type="predicted"/>
<reference evidence="1 2" key="1">
    <citation type="journal article" date="2013" name="Genome Announc.">
        <title>Draft Genome Sequence of the Methanotrophic Gammaproteobacterium Methyloglobulus morosus DSM 22980 Strain KoM1.</title>
        <authorList>
            <person name="Poehlein A."/>
            <person name="Deutzmann J.S."/>
            <person name="Daniel R."/>
            <person name="Simeonova D.D."/>
        </authorList>
    </citation>
    <scope>NUCLEOTIDE SEQUENCE [LARGE SCALE GENOMIC DNA]</scope>
    <source>
        <strain evidence="1 2">KoM1</strain>
    </source>
</reference>
<dbReference type="Gene3D" id="3.30.530.20">
    <property type="match status" value="1"/>
</dbReference>
<dbReference type="SUPFAM" id="SSF55961">
    <property type="entry name" value="Bet v1-like"/>
    <property type="match status" value="1"/>
</dbReference>
<dbReference type="EMBL" id="AYLO01000034">
    <property type="protein sequence ID" value="ESS73118.1"/>
    <property type="molecule type" value="Genomic_DNA"/>
</dbReference>
<sequence>MMTLLIALAVLVAAVLVFVAAKPNEFQIQRNIIIKAPSDKIFPLINDLHLMQTWSAWEKVDPDMQRSYSGEASGKGAKYAWEGNKEIGQGTMEIIESTPNTKIGLHMHFIKPFEGRSSIDFTLAANSDETVVAQTMRGTSTFLPKLMCTLFFNQDKMIGGKFEEGLANLKAIAEK</sequence>
<dbReference type="Proteomes" id="UP000017842">
    <property type="component" value="Unassembled WGS sequence"/>
</dbReference>
<dbReference type="eggNOG" id="COG3832">
    <property type="taxonomic scope" value="Bacteria"/>
</dbReference>
<dbReference type="STRING" id="1116472.MGMO_35c00140"/>
<comment type="caution">
    <text evidence="1">The sequence shown here is derived from an EMBL/GenBank/DDBJ whole genome shotgun (WGS) entry which is preliminary data.</text>
</comment>
<dbReference type="AlphaFoldDB" id="V5C8T1"/>
<accession>V5C8T1</accession>
<dbReference type="RefSeq" id="WP_023493862.1">
    <property type="nucleotide sequence ID" value="NZ_AYLO01000034.1"/>
</dbReference>